<dbReference type="Pfam" id="PF00808">
    <property type="entry name" value="CBFD_NFYB_HMF"/>
    <property type="match status" value="1"/>
</dbReference>
<keyword evidence="9" id="KW-1185">Reference proteome</keyword>
<protein>
    <recommendedName>
        <fullName evidence="4">DNA polymerase epsilon subunit D</fullName>
    </recommendedName>
    <alternativeName>
        <fullName evidence="5">DNA polymerase II subunit D</fullName>
    </alternativeName>
</protein>
<gene>
    <name evidence="8" type="ORF">B0A55_01160</name>
</gene>
<dbReference type="InterPro" id="IPR051377">
    <property type="entry name" value="DNA_Pol-Epsilon_Subunit"/>
</dbReference>
<evidence type="ECO:0000256" key="5">
    <source>
        <dbReference type="ARBA" id="ARBA00042096"/>
    </source>
</evidence>
<dbReference type="GO" id="GO:0006974">
    <property type="term" value="P:DNA damage response"/>
    <property type="evidence" value="ECO:0007669"/>
    <property type="project" value="TreeGrafter"/>
</dbReference>
<dbReference type="GO" id="GO:0008623">
    <property type="term" value="C:CHRAC"/>
    <property type="evidence" value="ECO:0007669"/>
    <property type="project" value="TreeGrafter"/>
</dbReference>
<proteinExistence type="predicted"/>
<comment type="subcellular location">
    <subcellularLocation>
        <location evidence="1">Nucleus</location>
    </subcellularLocation>
</comment>
<dbReference type="GO" id="GO:0031490">
    <property type="term" value="F:chromatin DNA binding"/>
    <property type="evidence" value="ECO:0007669"/>
    <property type="project" value="TreeGrafter"/>
</dbReference>
<keyword evidence="2" id="KW-0235">DNA replication</keyword>
<sequence length="282" mass="30474">MPPRKSNVSATSNAAEDGAEPTSARANKEGLSVEDLSLPKSMIARLAKGVLPANTQIHKDALLALHKSATVFVNYIASTSFENAQLSNKKTIMPPDVVTALKDAEFESFLPRLDAELKSSYRQYNDVQCDKRNTYRRKVKEDKAAVVPEGGEGGEITGEAAAAPGNGDTNGTANGHAPIDDERPAKKQKGETGDAVSPDQDAMDEDGPDDEQEDGQNADQDEEVEEESDEEEADESEDDETEELAELTDYKADREHEAKIGAMGMGHPEPTDEDIDYSDDSD</sequence>
<evidence type="ECO:0000313" key="9">
    <source>
        <dbReference type="Proteomes" id="UP000309340"/>
    </source>
</evidence>
<dbReference type="CDD" id="cd22928">
    <property type="entry name" value="HFD_POLE3_DPB4"/>
    <property type="match status" value="1"/>
</dbReference>
<name>A0A4V5NL22_9PEZI</name>
<dbReference type="GO" id="GO:0031507">
    <property type="term" value="P:heterochromatin formation"/>
    <property type="evidence" value="ECO:0007669"/>
    <property type="project" value="TreeGrafter"/>
</dbReference>
<dbReference type="PANTHER" id="PTHR46172:SF1">
    <property type="entry name" value="DNA POLYMERASE EPSILON SUBUNIT 3"/>
    <property type="match status" value="1"/>
</dbReference>
<dbReference type="STRING" id="329884.A0A4V5NL22"/>
<dbReference type="PANTHER" id="PTHR46172">
    <property type="entry name" value="DNA POLYMERASE EPSILON SUBUNIT 3"/>
    <property type="match status" value="1"/>
</dbReference>
<feature type="compositionally biased region" description="Basic and acidic residues" evidence="6">
    <location>
        <begin position="178"/>
        <end position="192"/>
    </location>
</feature>
<feature type="compositionally biased region" description="Acidic residues" evidence="6">
    <location>
        <begin position="271"/>
        <end position="282"/>
    </location>
</feature>
<dbReference type="GO" id="GO:0006272">
    <property type="term" value="P:leading strand elongation"/>
    <property type="evidence" value="ECO:0007669"/>
    <property type="project" value="TreeGrafter"/>
</dbReference>
<dbReference type="Proteomes" id="UP000309340">
    <property type="component" value="Unassembled WGS sequence"/>
</dbReference>
<dbReference type="InterPro" id="IPR009072">
    <property type="entry name" value="Histone-fold"/>
</dbReference>
<dbReference type="GO" id="GO:0008622">
    <property type="term" value="C:epsilon DNA polymerase complex"/>
    <property type="evidence" value="ECO:0007669"/>
    <property type="project" value="TreeGrafter"/>
</dbReference>
<dbReference type="GO" id="GO:0046982">
    <property type="term" value="F:protein heterodimerization activity"/>
    <property type="evidence" value="ECO:0007669"/>
    <property type="project" value="InterPro"/>
</dbReference>
<feature type="compositionally biased region" description="Basic and acidic residues" evidence="6">
    <location>
        <begin position="248"/>
        <end position="259"/>
    </location>
</feature>
<evidence type="ECO:0000256" key="6">
    <source>
        <dbReference type="SAM" id="MobiDB-lite"/>
    </source>
</evidence>
<feature type="region of interest" description="Disordered" evidence="6">
    <location>
        <begin position="1"/>
        <end position="31"/>
    </location>
</feature>
<evidence type="ECO:0000256" key="1">
    <source>
        <dbReference type="ARBA" id="ARBA00004123"/>
    </source>
</evidence>
<dbReference type="Gene3D" id="1.10.20.10">
    <property type="entry name" value="Histone, subunit A"/>
    <property type="match status" value="1"/>
</dbReference>
<feature type="compositionally biased region" description="Polar residues" evidence="6">
    <location>
        <begin position="1"/>
        <end position="14"/>
    </location>
</feature>
<organism evidence="8 9">
    <name type="scientific">Friedmanniomyces simplex</name>
    <dbReference type="NCBI Taxonomy" id="329884"/>
    <lineage>
        <taxon>Eukaryota</taxon>
        <taxon>Fungi</taxon>
        <taxon>Dikarya</taxon>
        <taxon>Ascomycota</taxon>
        <taxon>Pezizomycotina</taxon>
        <taxon>Dothideomycetes</taxon>
        <taxon>Dothideomycetidae</taxon>
        <taxon>Mycosphaerellales</taxon>
        <taxon>Teratosphaeriaceae</taxon>
        <taxon>Friedmanniomyces</taxon>
    </lineage>
</organism>
<evidence type="ECO:0000259" key="7">
    <source>
        <dbReference type="Pfam" id="PF00808"/>
    </source>
</evidence>
<dbReference type="EMBL" id="NAJQ01000022">
    <property type="protein sequence ID" value="TKA82909.1"/>
    <property type="molecule type" value="Genomic_DNA"/>
</dbReference>
<accession>A0A4V5NL22</accession>
<evidence type="ECO:0000256" key="3">
    <source>
        <dbReference type="ARBA" id="ARBA00023242"/>
    </source>
</evidence>
<feature type="domain" description="Transcription factor CBF/NF-Y/archaeal histone" evidence="7">
    <location>
        <begin position="37"/>
        <end position="101"/>
    </location>
</feature>
<evidence type="ECO:0000256" key="2">
    <source>
        <dbReference type="ARBA" id="ARBA00022705"/>
    </source>
</evidence>
<dbReference type="OrthoDB" id="1707486at2759"/>
<keyword evidence="3" id="KW-0539">Nucleus</keyword>
<dbReference type="AlphaFoldDB" id="A0A4V5NL22"/>
<dbReference type="InterPro" id="IPR003958">
    <property type="entry name" value="CBFA_NFYB_domain"/>
</dbReference>
<dbReference type="SUPFAM" id="SSF47113">
    <property type="entry name" value="Histone-fold"/>
    <property type="match status" value="1"/>
</dbReference>
<comment type="caution">
    <text evidence="8">The sequence shown here is derived from an EMBL/GenBank/DDBJ whole genome shotgun (WGS) entry which is preliminary data.</text>
</comment>
<reference evidence="8 9" key="1">
    <citation type="submission" date="2017-03" db="EMBL/GenBank/DDBJ databases">
        <title>Genomes of endolithic fungi from Antarctica.</title>
        <authorList>
            <person name="Coleine C."/>
            <person name="Masonjones S."/>
            <person name="Stajich J.E."/>
        </authorList>
    </citation>
    <scope>NUCLEOTIDE SEQUENCE [LARGE SCALE GENOMIC DNA]</scope>
    <source>
        <strain evidence="8 9">CCFEE 5184</strain>
    </source>
</reference>
<evidence type="ECO:0000256" key="4">
    <source>
        <dbReference type="ARBA" id="ARBA00039775"/>
    </source>
</evidence>
<feature type="region of interest" description="Disordered" evidence="6">
    <location>
        <begin position="140"/>
        <end position="282"/>
    </location>
</feature>
<feature type="compositionally biased region" description="Acidic residues" evidence="6">
    <location>
        <begin position="201"/>
        <end position="246"/>
    </location>
</feature>
<evidence type="ECO:0000313" key="8">
    <source>
        <dbReference type="EMBL" id="TKA82909.1"/>
    </source>
</evidence>